<dbReference type="GO" id="GO:0042314">
    <property type="term" value="F:bacteriochlorophyll binding"/>
    <property type="evidence" value="ECO:0007669"/>
    <property type="project" value="UniProtKB-KW"/>
</dbReference>
<feature type="domain" description="Antenna complex alpha/beta subunit" evidence="16">
    <location>
        <begin position="11"/>
        <end position="46"/>
    </location>
</feature>
<evidence type="ECO:0000256" key="11">
    <source>
        <dbReference type="ARBA" id="ARBA00022989"/>
    </source>
</evidence>
<feature type="transmembrane region" description="Helical" evidence="15">
    <location>
        <begin position="20"/>
        <end position="42"/>
    </location>
</feature>
<dbReference type="PRINTS" id="PR00674">
    <property type="entry name" value="LIGHTHARVSTB"/>
</dbReference>
<evidence type="ECO:0000256" key="8">
    <source>
        <dbReference type="ARBA" id="ARBA00022723"/>
    </source>
</evidence>
<dbReference type="PROSITE" id="PS00969">
    <property type="entry name" value="ANTENNA_COMP_BETA"/>
    <property type="match status" value="1"/>
</dbReference>
<evidence type="ECO:0000256" key="13">
    <source>
        <dbReference type="ARBA" id="ARBA00023136"/>
    </source>
</evidence>
<dbReference type="InterPro" id="IPR002362">
    <property type="entry name" value="LHB-1/5"/>
</dbReference>
<comment type="similarity">
    <text evidence="3">Belongs to the antenna complex beta subunit family.</text>
</comment>
<evidence type="ECO:0000256" key="12">
    <source>
        <dbReference type="ARBA" id="ARBA00022991"/>
    </source>
</evidence>
<comment type="function">
    <text evidence="1">Antenna complexes are light-harvesting systems, which transfer the excitation energy to the reaction centers.</text>
</comment>
<dbReference type="InterPro" id="IPR023623">
    <property type="entry name" value="Antenna_beta_CS"/>
</dbReference>
<evidence type="ECO:0000256" key="6">
    <source>
        <dbReference type="ARBA" id="ARBA00022549"/>
    </source>
</evidence>
<dbReference type="GO" id="GO:0005886">
    <property type="term" value="C:plasma membrane"/>
    <property type="evidence" value="ECO:0007669"/>
    <property type="project" value="UniProtKB-SubCell"/>
</dbReference>
<keyword evidence="10" id="KW-0076">Bacteriochlorophyll</keyword>
<dbReference type="GO" id="GO:0019684">
    <property type="term" value="P:photosynthesis, light reaction"/>
    <property type="evidence" value="ECO:0007669"/>
    <property type="project" value="InterPro"/>
</dbReference>
<accession>A0A5M6IX96</accession>
<dbReference type="AlphaFoldDB" id="A0A5M6IX96"/>
<dbReference type="Gene3D" id="1.20.5.250">
    <property type="match status" value="1"/>
</dbReference>
<proteinExistence type="inferred from homology"/>
<evidence type="ECO:0000313" key="17">
    <source>
        <dbReference type="EMBL" id="KAA5612881.1"/>
    </source>
</evidence>
<reference evidence="17 18" key="1">
    <citation type="submission" date="2019-09" db="EMBL/GenBank/DDBJ databases">
        <title>Genome sequence of Rhodovastum atsumiense, a diverse member of the Acetobacteraceae family of non-sulfur purple photosynthetic bacteria.</title>
        <authorList>
            <person name="Meyer T."/>
            <person name="Kyndt J."/>
        </authorList>
    </citation>
    <scope>NUCLEOTIDE SEQUENCE [LARGE SCALE GENOMIC DNA]</scope>
    <source>
        <strain evidence="17 18">DSM 21279</strain>
    </source>
</reference>
<dbReference type="Pfam" id="PF00556">
    <property type="entry name" value="LHC"/>
    <property type="match status" value="1"/>
</dbReference>
<evidence type="ECO:0000256" key="5">
    <source>
        <dbReference type="ARBA" id="ARBA00022494"/>
    </source>
</evidence>
<keyword evidence="8" id="KW-0479">Metal-binding</keyword>
<dbReference type="InterPro" id="IPR023624">
    <property type="entry name" value="Antenna_beta_dom_sf"/>
</dbReference>
<keyword evidence="14" id="KW-0437">Light-harvesting polypeptide</keyword>
<keyword evidence="6" id="KW-0042">Antenna complex</keyword>
<keyword evidence="11 15" id="KW-1133">Transmembrane helix</keyword>
<dbReference type="RefSeq" id="WP_150040108.1">
    <property type="nucleotide sequence ID" value="NZ_OW485601.1"/>
</dbReference>
<dbReference type="GO" id="GO:0046872">
    <property type="term" value="F:metal ion binding"/>
    <property type="evidence" value="ECO:0007669"/>
    <property type="project" value="UniProtKB-KW"/>
</dbReference>
<dbReference type="SUPFAM" id="SSF56918">
    <property type="entry name" value="Light-harvesting complex subunits"/>
    <property type="match status" value="1"/>
</dbReference>
<dbReference type="GO" id="GO:0030077">
    <property type="term" value="C:plasma membrane light-harvesting complex"/>
    <property type="evidence" value="ECO:0007669"/>
    <property type="project" value="InterPro"/>
</dbReference>
<keyword evidence="7 15" id="KW-0812">Transmembrane</keyword>
<evidence type="ECO:0000256" key="2">
    <source>
        <dbReference type="ARBA" id="ARBA00004249"/>
    </source>
</evidence>
<evidence type="ECO:0000256" key="3">
    <source>
        <dbReference type="ARBA" id="ARBA00011052"/>
    </source>
</evidence>
<evidence type="ECO:0000259" key="16">
    <source>
        <dbReference type="Pfam" id="PF00556"/>
    </source>
</evidence>
<keyword evidence="18" id="KW-1185">Reference proteome</keyword>
<keyword evidence="4" id="KW-1003">Cell membrane</keyword>
<protein>
    <submittedName>
        <fullName evidence="17">Light-harvesting protein</fullName>
    </submittedName>
</protein>
<comment type="caution">
    <text evidence="17">The sequence shown here is derived from an EMBL/GenBank/DDBJ whole genome shotgun (WGS) entry which is preliminary data.</text>
</comment>
<dbReference type="Proteomes" id="UP000325255">
    <property type="component" value="Unassembled WGS sequence"/>
</dbReference>
<comment type="subcellular location">
    <subcellularLocation>
        <location evidence="2">Cell inner membrane</location>
        <topology evidence="2">Single-pass type II membrane protein</topology>
    </subcellularLocation>
</comment>
<evidence type="ECO:0000256" key="9">
    <source>
        <dbReference type="ARBA" id="ARBA00022842"/>
    </source>
</evidence>
<evidence type="ECO:0000256" key="10">
    <source>
        <dbReference type="ARBA" id="ARBA00022956"/>
    </source>
</evidence>
<dbReference type="InterPro" id="IPR000066">
    <property type="entry name" value="Antenna_a/b"/>
</dbReference>
<organism evidence="17 18">
    <name type="scientific">Rhodovastum atsumiense</name>
    <dbReference type="NCBI Taxonomy" id="504468"/>
    <lineage>
        <taxon>Bacteria</taxon>
        <taxon>Pseudomonadati</taxon>
        <taxon>Pseudomonadota</taxon>
        <taxon>Alphaproteobacteria</taxon>
        <taxon>Acetobacterales</taxon>
        <taxon>Acetobacteraceae</taxon>
        <taxon>Rhodovastum</taxon>
    </lineage>
</organism>
<keyword evidence="12" id="KW-0157">Chromophore</keyword>
<dbReference type="EMBL" id="VWPK01000009">
    <property type="protein sequence ID" value="KAA5612881.1"/>
    <property type="molecule type" value="Genomic_DNA"/>
</dbReference>
<dbReference type="InterPro" id="IPR035889">
    <property type="entry name" value="Light-harvesting_complex"/>
</dbReference>
<evidence type="ECO:0000313" key="18">
    <source>
        <dbReference type="Proteomes" id="UP000325255"/>
    </source>
</evidence>
<keyword evidence="9" id="KW-0460">Magnesium</keyword>
<gene>
    <name evidence="17" type="ORF">F1189_07515</name>
</gene>
<evidence type="ECO:0000256" key="15">
    <source>
        <dbReference type="SAM" id="Phobius"/>
    </source>
</evidence>
<keyword evidence="5" id="KW-0148">Chlorophyll</keyword>
<dbReference type="NCBIfam" id="NF040862">
    <property type="entry name" value="pufB_517_ASD"/>
    <property type="match status" value="1"/>
</dbReference>
<evidence type="ECO:0000256" key="7">
    <source>
        <dbReference type="ARBA" id="ARBA00022692"/>
    </source>
</evidence>
<keyword evidence="13 15" id="KW-0472">Membrane</keyword>
<name>A0A5M6IX96_9PROT</name>
<sequence>MAEKSLSGLTEEEAKEFHRIYRASFLTFVVIAVVAHVLVWSWRPWLPSVQGYTTSLLDTVTAFLA</sequence>
<evidence type="ECO:0000256" key="14">
    <source>
        <dbReference type="ARBA" id="ARBA00023243"/>
    </source>
</evidence>
<evidence type="ECO:0000256" key="1">
    <source>
        <dbReference type="ARBA" id="ARBA00002455"/>
    </source>
</evidence>
<evidence type="ECO:0000256" key="4">
    <source>
        <dbReference type="ARBA" id="ARBA00022475"/>
    </source>
</evidence>